<evidence type="ECO:0000256" key="10">
    <source>
        <dbReference type="PROSITE-ProRule" id="PRU00125"/>
    </source>
</evidence>
<comment type="subcellular location">
    <subcellularLocation>
        <location evidence="1 9 11">Nucleus</location>
    </subcellularLocation>
</comment>
<evidence type="ECO:0000256" key="5">
    <source>
        <dbReference type="ARBA" id="ARBA00023038"/>
    </source>
</evidence>
<dbReference type="AlphaFoldDB" id="A0A452GXM5"/>
<keyword evidence="6 9" id="KW-0238">DNA-binding</keyword>
<dbReference type="CDD" id="cd00086">
    <property type="entry name" value="homeodomain"/>
    <property type="match status" value="1"/>
</dbReference>
<dbReference type="GO" id="GO:0046872">
    <property type="term" value="F:metal ion binding"/>
    <property type="evidence" value="ECO:0007669"/>
    <property type="project" value="UniProtKB-KW"/>
</dbReference>
<dbReference type="SUPFAM" id="SSF46689">
    <property type="entry name" value="Homeodomain-like"/>
    <property type="match status" value="1"/>
</dbReference>
<evidence type="ECO:0000259" key="13">
    <source>
        <dbReference type="PROSITE" id="PS50071"/>
    </source>
</evidence>
<reference evidence="14" key="2">
    <citation type="submission" date="2025-08" db="UniProtKB">
        <authorList>
            <consortium name="Ensembl"/>
        </authorList>
    </citation>
    <scope>IDENTIFICATION</scope>
</reference>
<keyword evidence="7 9" id="KW-0371">Homeobox</keyword>
<evidence type="ECO:0000256" key="11">
    <source>
        <dbReference type="RuleBase" id="RU000682"/>
    </source>
</evidence>
<dbReference type="STRING" id="38772.ENSGAGP00000006901"/>
<dbReference type="SMART" id="SM00132">
    <property type="entry name" value="LIM"/>
    <property type="match status" value="2"/>
</dbReference>
<evidence type="ECO:0008006" key="16">
    <source>
        <dbReference type="Google" id="ProtNLM"/>
    </source>
</evidence>
<evidence type="ECO:0000256" key="1">
    <source>
        <dbReference type="ARBA" id="ARBA00004123"/>
    </source>
</evidence>
<dbReference type="GO" id="GO:0000987">
    <property type="term" value="F:cis-regulatory region sequence-specific DNA binding"/>
    <property type="evidence" value="ECO:0007669"/>
    <property type="project" value="TreeGrafter"/>
</dbReference>
<evidence type="ECO:0000256" key="4">
    <source>
        <dbReference type="ARBA" id="ARBA00022833"/>
    </source>
</evidence>
<name>A0A452GXM5_9SAUR</name>
<dbReference type="SMART" id="SM00389">
    <property type="entry name" value="HOX"/>
    <property type="match status" value="1"/>
</dbReference>
<feature type="domain" description="LIM zinc-binding" evidence="12">
    <location>
        <begin position="15"/>
        <end position="77"/>
    </location>
</feature>
<evidence type="ECO:0000256" key="9">
    <source>
        <dbReference type="PROSITE-ProRule" id="PRU00108"/>
    </source>
</evidence>
<evidence type="ECO:0000256" key="2">
    <source>
        <dbReference type="ARBA" id="ARBA00022723"/>
    </source>
</evidence>
<organism evidence="14 15">
    <name type="scientific">Gopherus agassizii</name>
    <name type="common">Agassiz's desert tortoise</name>
    <dbReference type="NCBI Taxonomy" id="38772"/>
    <lineage>
        <taxon>Eukaryota</taxon>
        <taxon>Metazoa</taxon>
        <taxon>Chordata</taxon>
        <taxon>Craniata</taxon>
        <taxon>Vertebrata</taxon>
        <taxon>Euteleostomi</taxon>
        <taxon>Archelosauria</taxon>
        <taxon>Testudinata</taxon>
        <taxon>Testudines</taxon>
        <taxon>Cryptodira</taxon>
        <taxon>Durocryptodira</taxon>
        <taxon>Testudinoidea</taxon>
        <taxon>Testudinidae</taxon>
        <taxon>Gopherus</taxon>
    </lineage>
</organism>
<dbReference type="Ensembl" id="ENSGAGT00000008003.1">
    <property type="protein sequence ID" value="ENSGAGP00000006901.1"/>
    <property type="gene ID" value="ENSGAGG00000005560.1"/>
</dbReference>
<evidence type="ECO:0000313" key="15">
    <source>
        <dbReference type="Proteomes" id="UP000291020"/>
    </source>
</evidence>
<dbReference type="InterPro" id="IPR001781">
    <property type="entry name" value="Znf_LIM"/>
</dbReference>
<reference evidence="15" key="1">
    <citation type="journal article" date="2017" name="PLoS ONE">
        <title>The Agassiz's desert tortoise genome provides a resource for the conservation of a threatened species.</title>
        <authorList>
            <person name="Tollis M."/>
            <person name="DeNardo D.F."/>
            <person name="Cornelius J.A."/>
            <person name="Dolby G.A."/>
            <person name="Edwards T."/>
            <person name="Henen B.T."/>
            <person name="Karl A.E."/>
            <person name="Murphy R.W."/>
            <person name="Kusumi K."/>
        </authorList>
    </citation>
    <scope>NUCLEOTIDE SEQUENCE [LARGE SCALE GENOMIC DNA]</scope>
</reference>
<keyword evidence="5 10" id="KW-0440">LIM domain</keyword>
<dbReference type="Pfam" id="PF00046">
    <property type="entry name" value="Homeodomain"/>
    <property type="match status" value="1"/>
</dbReference>
<dbReference type="Pfam" id="PF00412">
    <property type="entry name" value="LIM"/>
    <property type="match status" value="2"/>
</dbReference>
<keyword evidence="8 9" id="KW-0539">Nucleus</keyword>
<dbReference type="GO" id="GO:0048665">
    <property type="term" value="P:neuron fate specification"/>
    <property type="evidence" value="ECO:0007669"/>
    <property type="project" value="InterPro"/>
</dbReference>
<evidence type="ECO:0000313" key="14">
    <source>
        <dbReference type="Ensembl" id="ENSGAGP00000006901.1"/>
    </source>
</evidence>
<keyword evidence="2 10" id="KW-0479">Metal-binding</keyword>
<evidence type="ECO:0000256" key="3">
    <source>
        <dbReference type="ARBA" id="ARBA00022737"/>
    </source>
</evidence>
<dbReference type="GO" id="GO:0007409">
    <property type="term" value="P:axonogenesis"/>
    <property type="evidence" value="ECO:0007669"/>
    <property type="project" value="TreeGrafter"/>
</dbReference>
<dbReference type="PROSITE" id="PS00478">
    <property type="entry name" value="LIM_DOMAIN_1"/>
    <property type="match status" value="2"/>
</dbReference>
<protein>
    <recommendedName>
        <fullName evidence="16">ISL LIM homeobox 2</fullName>
    </recommendedName>
</protein>
<dbReference type="InterPro" id="IPR017970">
    <property type="entry name" value="Homeobox_CS"/>
</dbReference>
<evidence type="ECO:0000256" key="7">
    <source>
        <dbReference type="ARBA" id="ARBA00023155"/>
    </source>
</evidence>
<proteinExistence type="predicted"/>
<reference evidence="14" key="3">
    <citation type="submission" date="2025-09" db="UniProtKB">
        <authorList>
            <consortium name="Ensembl"/>
        </authorList>
    </citation>
    <scope>IDENTIFICATION</scope>
</reference>
<dbReference type="InterPro" id="IPR047169">
    <property type="entry name" value="ISL1/2-like"/>
</dbReference>
<accession>A0A452GXM5</accession>
<dbReference type="Proteomes" id="UP000291020">
    <property type="component" value="Unassembled WGS sequence"/>
</dbReference>
<keyword evidence="3" id="KW-0677">Repeat</keyword>
<dbReference type="GO" id="GO:0005634">
    <property type="term" value="C:nucleus"/>
    <property type="evidence" value="ECO:0007669"/>
    <property type="project" value="UniProtKB-SubCell"/>
</dbReference>
<sequence>PLLCPCPPKYQRARPACAGCGGKIRGPFLLRVAPDTEWHMGCLRCSCCRLSLAHSPTCFLRDGRVYCRDDYLRLFSTRCARCRETLLPSDLVLRARGAVYHQACFCCSLCQRRLLPGEQFALQPDGLYCPMHQWPGRSPSCWGLKILPLSLPPVMGSSIPVAQGGSGKLTRVRTILNERQLQTLSSCYAANPRPDAGLKEQLVELTGLSPRVIRVWFQNKRCKDKKQNLVSQLQPPPLVRGTLQGAVGTRMVAASPQPQDEAYAWSLVEVQRGRPSWQLVSSTEEAGFSQLLRLRDPEQLGWVCSVLR</sequence>
<dbReference type="Gene3D" id="2.10.110.10">
    <property type="entry name" value="Cysteine Rich Protein"/>
    <property type="match status" value="2"/>
</dbReference>
<feature type="DNA-binding region" description="Homeobox" evidence="9">
    <location>
        <begin position="169"/>
        <end position="228"/>
    </location>
</feature>
<dbReference type="SUPFAM" id="SSF57716">
    <property type="entry name" value="Glucocorticoid receptor-like (DNA-binding domain)"/>
    <property type="match status" value="2"/>
</dbReference>
<dbReference type="PROSITE" id="PS00027">
    <property type="entry name" value="HOMEOBOX_1"/>
    <property type="match status" value="1"/>
</dbReference>
<feature type="domain" description="Homeobox" evidence="13">
    <location>
        <begin position="167"/>
        <end position="227"/>
    </location>
</feature>
<evidence type="ECO:0000259" key="12">
    <source>
        <dbReference type="PROSITE" id="PS50023"/>
    </source>
</evidence>
<dbReference type="InterPro" id="IPR009057">
    <property type="entry name" value="Homeodomain-like_sf"/>
</dbReference>
<dbReference type="PROSITE" id="PS50071">
    <property type="entry name" value="HOMEOBOX_2"/>
    <property type="match status" value="1"/>
</dbReference>
<keyword evidence="4 10" id="KW-0862">Zinc</keyword>
<dbReference type="PANTHER" id="PTHR24204">
    <property type="entry name" value="INSULIN GENE ENHANCER PROTEIN"/>
    <property type="match status" value="1"/>
</dbReference>
<feature type="domain" description="LIM zinc-binding" evidence="12">
    <location>
        <begin position="78"/>
        <end position="139"/>
    </location>
</feature>
<dbReference type="PANTHER" id="PTHR24204:SF8">
    <property type="entry name" value="TAILUP, ISOFORM A"/>
    <property type="match status" value="1"/>
</dbReference>
<dbReference type="GO" id="GO:0000981">
    <property type="term" value="F:DNA-binding transcription factor activity, RNA polymerase II-specific"/>
    <property type="evidence" value="ECO:0007669"/>
    <property type="project" value="InterPro"/>
</dbReference>
<dbReference type="FunFam" id="1.10.10.60:FF:000041">
    <property type="entry name" value="insulin gene enhancer protein ISL-1"/>
    <property type="match status" value="1"/>
</dbReference>
<keyword evidence="15" id="KW-1185">Reference proteome</keyword>
<evidence type="ECO:0000256" key="8">
    <source>
        <dbReference type="ARBA" id="ARBA00023242"/>
    </source>
</evidence>
<evidence type="ECO:0000256" key="6">
    <source>
        <dbReference type="ARBA" id="ARBA00023125"/>
    </source>
</evidence>
<dbReference type="PROSITE" id="PS50023">
    <property type="entry name" value="LIM_DOMAIN_2"/>
    <property type="match status" value="2"/>
</dbReference>
<dbReference type="GO" id="GO:0045944">
    <property type="term" value="P:positive regulation of transcription by RNA polymerase II"/>
    <property type="evidence" value="ECO:0007669"/>
    <property type="project" value="InterPro"/>
</dbReference>
<dbReference type="InterPro" id="IPR001356">
    <property type="entry name" value="HD"/>
</dbReference>
<dbReference type="Gene3D" id="1.10.10.60">
    <property type="entry name" value="Homeodomain-like"/>
    <property type="match status" value="1"/>
</dbReference>